<comment type="caution">
    <text evidence="2">The sequence shown here is derived from an EMBL/GenBank/DDBJ whole genome shotgun (WGS) entry which is preliminary data.</text>
</comment>
<dbReference type="EMBL" id="WHVL01000001">
    <property type="protein sequence ID" value="MCB8887605.1"/>
    <property type="molecule type" value="Genomic_DNA"/>
</dbReference>
<reference evidence="2 3" key="1">
    <citation type="journal article" date="2021" name="Sci. Rep.">
        <title>Genome analysis of a halophilic bacterium Halomonas malpeensis YU-PRIM-29(T) reveals its exopolysaccharide and pigment producing capabilities.</title>
        <authorList>
            <person name="Athmika"/>
            <person name="Ghate S.D."/>
            <person name="Arun A.B."/>
            <person name="Rao S.S."/>
            <person name="Kumar S.T.A."/>
            <person name="Kandiyil M.K."/>
            <person name="Saptami K."/>
            <person name="Rekha P.D."/>
        </authorList>
    </citation>
    <scope>NUCLEOTIDE SEQUENCE [LARGE SCALE GENOMIC DNA]</scope>
    <source>
        <strain evidence="3">prim 29</strain>
    </source>
</reference>
<dbReference type="SUPFAM" id="SSF52833">
    <property type="entry name" value="Thioredoxin-like"/>
    <property type="match status" value="1"/>
</dbReference>
<evidence type="ECO:0000313" key="3">
    <source>
        <dbReference type="Proteomes" id="UP001319882"/>
    </source>
</evidence>
<dbReference type="PANTHER" id="PTHR43968">
    <property type="match status" value="1"/>
</dbReference>
<evidence type="ECO:0000313" key="2">
    <source>
        <dbReference type="EMBL" id="MCB8887605.1"/>
    </source>
</evidence>
<dbReference type="Gene3D" id="3.40.30.10">
    <property type="entry name" value="Glutaredoxin"/>
    <property type="match status" value="1"/>
</dbReference>
<dbReference type="SUPFAM" id="SSF47616">
    <property type="entry name" value="GST C-terminal domain-like"/>
    <property type="match status" value="1"/>
</dbReference>
<organism evidence="2 3">
    <name type="scientific">Vreelandella malpeensis</name>
    <dbReference type="NCBI Taxonomy" id="1172368"/>
    <lineage>
        <taxon>Bacteria</taxon>
        <taxon>Pseudomonadati</taxon>
        <taxon>Pseudomonadota</taxon>
        <taxon>Gammaproteobacteria</taxon>
        <taxon>Oceanospirillales</taxon>
        <taxon>Halomonadaceae</taxon>
        <taxon>Vreelandella</taxon>
    </lineage>
</organism>
<dbReference type="Gene3D" id="1.20.1050.10">
    <property type="match status" value="1"/>
</dbReference>
<dbReference type="PANTHER" id="PTHR43968:SF6">
    <property type="entry name" value="GLUTATHIONE S-TRANSFERASE OMEGA"/>
    <property type="match status" value="1"/>
</dbReference>
<dbReference type="InterPro" id="IPR050983">
    <property type="entry name" value="GST_Omega/HSP26"/>
</dbReference>
<keyword evidence="3" id="KW-1185">Reference proteome</keyword>
<feature type="domain" description="GST N-terminal" evidence="1">
    <location>
        <begin position="1"/>
        <end position="80"/>
    </location>
</feature>
<accession>A0ABS8DMS2</accession>
<dbReference type="PROSITE" id="PS50404">
    <property type="entry name" value="GST_NTER"/>
    <property type="match status" value="1"/>
</dbReference>
<gene>
    <name evidence="2" type="ORF">GEV37_00475</name>
</gene>
<dbReference type="InterPro" id="IPR004045">
    <property type="entry name" value="Glutathione_S-Trfase_N"/>
</dbReference>
<dbReference type="InterPro" id="IPR036282">
    <property type="entry name" value="Glutathione-S-Trfase_C_sf"/>
</dbReference>
<evidence type="ECO:0000259" key="1">
    <source>
        <dbReference type="PROSITE" id="PS50404"/>
    </source>
</evidence>
<dbReference type="Proteomes" id="UP001319882">
    <property type="component" value="Unassembled WGS sequence"/>
</dbReference>
<protein>
    <submittedName>
        <fullName evidence="2">Glutathione S-transferase N-terminal domain-containing protein</fullName>
    </submittedName>
</protein>
<dbReference type="Pfam" id="PF13417">
    <property type="entry name" value="GST_N_3"/>
    <property type="match status" value="1"/>
</dbReference>
<dbReference type="Pfam" id="PF13410">
    <property type="entry name" value="GST_C_2"/>
    <property type="match status" value="1"/>
</dbReference>
<dbReference type="InterPro" id="IPR036249">
    <property type="entry name" value="Thioredoxin-like_sf"/>
</dbReference>
<sequence length="200" mass="22037">MELYLNTTSPYARVACILLMEKGLISKVTLKWCDPWADDAELLKVNPAGRVPALVTNEGITLSESTLLAVYLDGAFPKTPMLPDNQRAQVLHLAGLGQNLMEAAFNIVIARKHDGHKANESMLGQRRWRALHRLLPQLESELGDTSPAVSLHLGEITTAVALAYLDFRLPEAVWQRACPKLGAWHAGIEARASFQQTAFV</sequence>
<name>A0ABS8DMS2_9GAMM</name>
<proteinExistence type="predicted"/>